<reference evidence="4" key="1">
    <citation type="submission" date="2017-12" db="EMBL/GenBank/DDBJ databases">
        <authorList>
            <consortium name="DOE Joint Genome Institute"/>
            <person name="Mondo S.J."/>
            <person name="Kjaerbolling I."/>
            <person name="Vesth T.C."/>
            <person name="Frisvad J.C."/>
            <person name="Nybo J.L."/>
            <person name="Theobald S."/>
            <person name="Kuo A."/>
            <person name="Bowyer P."/>
            <person name="Matsuda Y."/>
            <person name="Lyhne E.K."/>
            <person name="Kogle M.E."/>
            <person name="Clum A."/>
            <person name="Lipzen A."/>
            <person name="Salamov A."/>
            <person name="Ngan C.Y."/>
            <person name="Daum C."/>
            <person name="Chiniquy J."/>
            <person name="Barry K."/>
            <person name="LaButti K."/>
            <person name="Haridas S."/>
            <person name="Simmons B.A."/>
            <person name="Magnuson J.K."/>
            <person name="Mortensen U.H."/>
            <person name="Larsen T.O."/>
            <person name="Grigoriev I.V."/>
            <person name="Baker S.E."/>
            <person name="Andersen M.R."/>
            <person name="Nordberg H.P."/>
            <person name="Cantor M.N."/>
            <person name="Hua S.X."/>
        </authorList>
    </citation>
    <scope>NUCLEOTIDE SEQUENCE [LARGE SCALE GENOMIC DNA]</scope>
    <source>
        <strain evidence="4">IBT 19404</strain>
    </source>
</reference>
<evidence type="ECO:0000256" key="2">
    <source>
        <dbReference type="SAM" id="Phobius"/>
    </source>
</evidence>
<evidence type="ECO:0000313" key="4">
    <source>
        <dbReference type="Proteomes" id="UP000235023"/>
    </source>
</evidence>
<gene>
    <name evidence="3" type="ORF">BDW42DRAFT_114277</name>
</gene>
<feature type="region of interest" description="Disordered" evidence="1">
    <location>
        <begin position="56"/>
        <end position="103"/>
    </location>
</feature>
<dbReference type="Proteomes" id="UP000235023">
    <property type="component" value="Unassembled WGS sequence"/>
</dbReference>
<accession>A0A2J5HSH3</accession>
<proteinExistence type="predicted"/>
<feature type="compositionally biased region" description="Basic and acidic residues" evidence="1">
    <location>
        <begin position="93"/>
        <end position="103"/>
    </location>
</feature>
<keyword evidence="2" id="KW-1133">Transmembrane helix</keyword>
<dbReference type="OrthoDB" id="5309803at2759"/>
<feature type="transmembrane region" description="Helical" evidence="2">
    <location>
        <begin position="14"/>
        <end position="36"/>
    </location>
</feature>
<keyword evidence="2" id="KW-0472">Membrane</keyword>
<sequence length="103" mass="11943">MAWYTLLPQEAETWVVRIFFFLGLMTIIPWAALLLFDLTLYLWRMLAWNFPVIGGRARGRRRPRAPSLSERPDGQRRTFGLMGHDNTYGDSAGELRKRTKGGE</sequence>
<dbReference type="AlphaFoldDB" id="A0A2J5HSH3"/>
<keyword evidence="2" id="KW-0812">Transmembrane</keyword>
<protein>
    <submittedName>
        <fullName evidence="3">Uncharacterized protein</fullName>
    </submittedName>
</protein>
<name>A0A2J5HSH3_9EURO</name>
<evidence type="ECO:0000256" key="1">
    <source>
        <dbReference type="SAM" id="MobiDB-lite"/>
    </source>
</evidence>
<dbReference type="EMBL" id="KZ559549">
    <property type="protein sequence ID" value="PLN80250.1"/>
    <property type="molecule type" value="Genomic_DNA"/>
</dbReference>
<evidence type="ECO:0000313" key="3">
    <source>
        <dbReference type="EMBL" id="PLN80250.1"/>
    </source>
</evidence>
<organism evidence="3 4">
    <name type="scientific">Aspergillus taichungensis</name>
    <dbReference type="NCBI Taxonomy" id="482145"/>
    <lineage>
        <taxon>Eukaryota</taxon>
        <taxon>Fungi</taxon>
        <taxon>Dikarya</taxon>
        <taxon>Ascomycota</taxon>
        <taxon>Pezizomycotina</taxon>
        <taxon>Eurotiomycetes</taxon>
        <taxon>Eurotiomycetidae</taxon>
        <taxon>Eurotiales</taxon>
        <taxon>Aspergillaceae</taxon>
        <taxon>Aspergillus</taxon>
        <taxon>Aspergillus subgen. Circumdati</taxon>
    </lineage>
</organism>
<keyword evidence="4" id="KW-1185">Reference proteome</keyword>